<reference evidence="2 3" key="1">
    <citation type="submission" date="2018-11" db="EMBL/GenBank/DDBJ databases">
        <title>Genomic Encyclopedia of Type Strains, Phase IV (KMG-IV): sequencing the most valuable type-strain genomes for metagenomic binning, comparative biology and taxonomic classification.</title>
        <authorList>
            <person name="Goeker M."/>
        </authorList>
    </citation>
    <scope>NUCLEOTIDE SEQUENCE [LARGE SCALE GENOMIC DNA]</scope>
    <source>
        <strain evidence="2 3">DSM 16974</strain>
    </source>
</reference>
<evidence type="ECO:0000313" key="2">
    <source>
        <dbReference type="EMBL" id="ROQ19811.1"/>
    </source>
</evidence>
<dbReference type="OrthoDB" id="5906096at2"/>
<gene>
    <name evidence="2" type="ORF">EDC38_0399</name>
</gene>
<evidence type="ECO:0000259" key="1">
    <source>
        <dbReference type="Pfam" id="PF23343"/>
    </source>
</evidence>
<proteinExistence type="predicted"/>
<organism evidence="2 3">
    <name type="scientific">Marinimicrobium koreense</name>
    <dbReference type="NCBI Taxonomy" id="306545"/>
    <lineage>
        <taxon>Bacteria</taxon>
        <taxon>Pseudomonadati</taxon>
        <taxon>Pseudomonadota</taxon>
        <taxon>Gammaproteobacteria</taxon>
        <taxon>Cellvibrionales</taxon>
        <taxon>Cellvibrionaceae</taxon>
        <taxon>Marinimicrobium</taxon>
    </lineage>
</organism>
<dbReference type="AlphaFoldDB" id="A0A3N1NWF5"/>
<dbReference type="Pfam" id="PF23343">
    <property type="entry name" value="REP_ORF2-G2P"/>
    <property type="match status" value="1"/>
</dbReference>
<dbReference type="Proteomes" id="UP000273643">
    <property type="component" value="Unassembled WGS sequence"/>
</dbReference>
<feature type="domain" description="Replication-associated protein ORF2/G2P" evidence="1">
    <location>
        <begin position="166"/>
        <end position="294"/>
    </location>
</feature>
<dbReference type="InterPro" id="IPR056906">
    <property type="entry name" value="ORF2/G2P_dom"/>
</dbReference>
<name>A0A3N1NWF5_9GAMM</name>
<dbReference type="EMBL" id="RJUK01000001">
    <property type="protein sequence ID" value="ROQ19811.1"/>
    <property type="molecule type" value="Genomic_DNA"/>
</dbReference>
<dbReference type="RefSeq" id="WP_123637109.1">
    <property type="nucleotide sequence ID" value="NZ_RJUK01000001.1"/>
</dbReference>
<keyword evidence="3" id="KW-1185">Reference proteome</keyword>
<comment type="caution">
    <text evidence="2">The sequence shown here is derived from an EMBL/GenBank/DDBJ whole genome shotgun (WGS) entry which is preliminary data.</text>
</comment>
<accession>A0A3N1NWF5</accession>
<sequence length="501" mass="57394">MRSKPLPNIPNEKPANVRAFCGGVVIGQLVKLTRAQSEARHEVPHRLVKAPKSPTTPERQLERAFARHQFLFESEKLRHCASVPLQPLEVEPKPVITPKGQTGCATVIQYREWSDEWRIRTQVETANNLPPQVDGERITETLSQRGAKKIAESCEYMSLKKGGFKTFVTGTFNEAARARIAANETTIQRELSRCMDAMQKMYQRGWTTDKGERVPGHTEGLSYCWVVEVPKNEQGEDNPHIHMLLGWAVPFAQFTNWASRIEGIWGNGYFHMEKIKDCRCAGAYMAKALGYMTKGQEGSQGKVRGNRYGISEPARAPDWVTVGKKQLHAMGQIIADVYDHITQKYGADYRERKQLNKRLDETPKTAKATRYQIGKRLQAVRDKLSSLPIRCNKYQVILKGESAQRTFLSWALGDSNKPPEWLPELPSELAWEPANTPEAKDGHYWRNLEKAYQHRKRQFQELKRQRHAVTDEVCSWMVEQAERFKDAACSAWEEYAYLEFT</sequence>
<evidence type="ECO:0000313" key="3">
    <source>
        <dbReference type="Proteomes" id="UP000273643"/>
    </source>
</evidence>
<protein>
    <recommendedName>
        <fullName evidence="1">Replication-associated protein ORF2/G2P domain-containing protein</fullName>
    </recommendedName>
</protein>